<dbReference type="EMBL" id="JAACXV010013969">
    <property type="protein sequence ID" value="KAF7271385.1"/>
    <property type="molecule type" value="Genomic_DNA"/>
</dbReference>
<organism evidence="2 3">
    <name type="scientific">Rhynchophorus ferrugineus</name>
    <name type="common">Red palm weevil</name>
    <name type="synonym">Curculio ferrugineus</name>
    <dbReference type="NCBI Taxonomy" id="354439"/>
    <lineage>
        <taxon>Eukaryota</taxon>
        <taxon>Metazoa</taxon>
        <taxon>Ecdysozoa</taxon>
        <taxon>Arthropoda</taxon>
        <taxon>Hexapoda</taxon>
        <taxon>Insecta</taxon>
        <taxon>Pterygota</taxon>
        <taxon>Neoptera</taxon>
        <taxon>Endopterygota</taxon>
        <taxon>Coleoptera</taxon>
        <taxon>Polyphaga</taxon>
        <taxon>Cucujiformia</taxon>
        <taxon>Curculionidae</taxon>
        <taxon>Dryophthorinae</taxon>
        <taxon>Rhynchophorus</taxon>
    </lineage>
</organism>
<evidence type="ECO:0000313" key="3">
    <source>
        <dbReference type="Proteomes" id="UP000625711"/>
    </source>
</evidence>
<keyword evidence="1" id="KW-0812">Transmembrane</keyword>
<evidence type="ECO:0000313" key="2">
    <source>
        <dbReference type="EMBL" id="KAF7271385.1"/>
    </source>
</evidence>
<proteinExistence type="predicted"/>
<name>A0A834HZC4_RHYFE</name>
<sequence length="100" mass="11007">MIHLKNPASSRFFPVALSILYAYISWAAAPQPQSVTFSKCPAEGGWRVGCRPPVGSIQAPLRPPAAYTLHFPQDFHSPLRGLSLTSNEVRRLESISKHGH</sequence>
<dbReference type="AlphaFoldDB" id="A0A834HZC4"/>
<dbReference type="Proteomes" id="UP000625711">
    <property type="component" value="Unassembled WGS sequence"/>
</dbReference>
<gene>
    <name evidence="2" type="ORF">GWI33_015740</name>
</gene>
<reference evidence="2" key="1">
    <citation type="submission" date="2020-08" db="EMBL/GenBank/DDBJ databases">
        <title>Genome sequencing and assembly of the red palm weevil Rhynchophorus ferrugineus.</title>
        <authorList>
            <person name="Dias G.B."/>
            <person name="Bergman C.M."/>
            <person name="Manee M."/>
        </authorList>
    </citation>
    <scope>NUCLEOTIDE SEQUENCE</scope>
    <source>
        <strain evidence="2">AA-2017</strain>
        <tissue evidence="2">Whole larva</tissue>
    </source>
</reference>
<comment type="caution">
    <text evidence="2">The sequence shown here is derived from an EMBL/GenBank/DDBJ whole genome shotgun (WGS) entry which is preliminary data.</text>
</comment>
<protein>
    <submittedName>
        <fullName evidence="2">Uncharacterized protein</fullName>
    </submittedName>
</protein>
<evidence type="ECO:0000256" key="1">
    <source>
        <dbReference type="SAM" id="Phobius"/>
    </source>
</evidence>
<keyword evidence="3" id="KW-1185">Reference proteome</keyword>
<accession>A0A834HZC4</accession>
<keyword evidence="1" id="KW-1133">Transmembrane helix</keyword>
<feature type="transmembrane region" description="Helical" evidence="1">
    <location>
        <begin position="12"/>
        <end position="29"/>
    </location>
</feature>
<keyword evidence="1" id="KW-0472">Membrane</keyword>